<comment type="caution">
    <text evidence="2">The sequence shown here is derived from an EMBL/GenBank/DDBJ whole genome shotgun (WGS) entry which is preliminary data.</text>
</comment>
<keyword evidence="1" id="KW-0732">Signal</keyword>
<dbReference type="AlphaFoldDB" id="A0A323UGJ6"/>
<feature type="signal peptide" evidence="1">
    <location>
        <begin position="1"/>
        <end position="24"/>
    </location>
</feature>
<sequence>MKKYYSLSAALILTAVLGTGSASADSVRAVVSLDVNSGGTTPLKVEKEVGFTPKDKTITVEVSGYLCTMGSSTQGSVPQGCNYSIDITGAAPKVVAREASGACMNVKPSCVAK</sequence>
<evidence type="ECO:0000313" key="2">
    <source>
        <dbReference type="EMBL" id="PZA11664.1"/>
    </source>
</evidence>
<gene>
    <name evidence="2" type="ORF">DNX69_12505</name>
</gene>
<feature type="chain" id="PRO_5016344465" evidence="1">
    <location>
        <begin position="25"/>
        <end position="113"/>
    </location>
</feature>
<proteinExistence type="predicted"/>
<reference evidence="2 3" key="1">
    <citation type="submission" date="2018-06" db="EMBL/GenBank/DDBJ databases">
        <title>Draft Whole-Genome Sequence of the purple photosynthetic bacterium Rhodospeudomonas palustris XCP.</title>
        <authorList>
            <person name="Rayyan A."/>
            <person name="Meyer T.E."/>
            <person name="Kyndt J.A."/>
        </authorList>
    </citation>
    <scope>NUCLEOTIDE SEQUENCE [LARGE SCALE GENOMIC DNA]</scope>
    <source>
        <strain evidence="2 3">XCP</strain>
    </source>
</reference>
<protein>
    <submittedName>
        <fullName evidence="2">Uncharacterized protein</fullName>
    </submittedName>
</protein>
<dbReference type="EMBL" id="QKQS01000022">
    <property type="protein sequence ID" value="PZA11664.1"/>
    <property type="molecule type" value="Genomic_DNA"/>
</dbReference>
<name>A0A323UGJ6_RHOPL</name>
<evidence type="ECO:0000313" key="3">
    <source>
        <dbReference type="Proteomes" id="UP000248134"/>
    </source>
</evidence>
<accession>A0A323UGJ6</accession>
<organism evidence="2 3">
    <name type="scientific">Rhodopseudomonas palustris</name>
    <dbReference type="NCBI Taxonomy" id="1076"/>
    <lineage>
        <taxon>Bacteria</taxon>
        <taxon>Pseudomonadati</taxon>
        <taxon>Pseudomonadota</taxon>
        <taxon>Alphaproteobacteria</taxon>
        <taxon>Hyphomicrobiales</taxon>
        <taxon>Nitrobacteraceae</taxon>
        <taxon>Rhodopseudomonas</taxon>
    </lineage>
</organism>
<dbReference type="RefSeq" id="WP_110786326.1">
    <property type="nucleotide sequence ID" value="NZ_QKQS01000022.1"/>
</dbReference>
<evidence type="ECO:0000256" key="1">
    <source>
        <dbReference type="SAM" id="SignalP"/>
    </source>
</evidence>
<dbReference type="Proteomes" id="UP000248134">
    <property type="component" value="Unassembled WGS sequence"/>
</dbReference>